<keyword evidence="2" id="KW-1133">Transmembrane helix</keyword>
<dbReference type="HOGENOM" id="CLU_1572767_0_0_1"/>
<feature type="region of interest" description="Disordered" evidence="1">
    <location>
        <begin position="1"/>
        <end position="20"/>
    </location>
</feature>
<dbReference type="Proteomes" id="UP000017836">
    <property type="component" value="Unassembled WGS sequence"/>
</dbReference>
<organism evidence="3 4">
    <name type="scientific">Amborella trichopoda</name>
    <dbReference type="NCBI Taxonomy" id="13333"/>
    <lineage>
        <taxon>Eukaryota</taxon>
        <taxon>Viridiplantae</taxon>
        <taxon>Streptophyta</taxon>
        <taxon>Embryophyta</taxon>
        <taxon>Tracheophyta</taxon>
        <taxon>Spermatophyta</taxon>
        <taxon>Magnoliopsida</taxon>
        <taxon>Amborellales</taxon>
        <taxon>Amborellaceae</taxon>
        <taxon>Amborella</taxon>
    </lineage>
</organism>
<gene>
    <name evidence="3" type="ORF">AMTR_s00062p00083850</name>
</gene>
<feature type="transmembrane region" description="Helical" evidence="2">
    <location>
        <begin position="36"/>
        <end position="56"/>
    </location>
</feature>
<name>U5DAM9_AMBTC</name>
<protein>
    <submittedName>
        <fullName evidence="3">Uncharacterized protein</fullName>
    </submittedName>
</protein>
<keyword evidence="2" id="KW-0472">Membrane</keyword>
<dbReference type="EMBL" id="KI392068">
    <property type="protein sequence ID" value="ERN19554.1"/>
    <property type="molecule type" value="Genomic_DNA"/>
</dbReference>
<dbReference type="Gramene" id="ERN19554">
    <property type="protein sequence ID" value="ERN19554"/>
    <property type="gene ID" value="AMTR_s00062p00083850"/>
</dbReference>
<reference evidence="4" key="1">
    <citation type="journal article" date="2013" name="Science">
        <title>The Amborella genome and the evolution of flowering plants.</title>
        <authorList>
            <consortium name="Amborella Genome Project"/>
        </authorList>
    </citation>
    <scope>NUCLEOTIDE SEQUENCE [LARGE SCALE GENOMIC DNA]</scope>
</reference>
<accession>U5DAM9</accession>
<evidence type="ECO:0000313" key="3">
    <source>
        <dbReference type="EMBL" id="ERN19554.1"/>
    </source>
</evidence>
<evidence type="ECO:0000256" key="2">
    <source>
        <dbReference type="SAM" id="Phobius"/>
    </source>
</evidence>
<dbReference type="AlphaFoldDB" id="U5DAM9"/>
<evidence type="ECO:0000256" key="1">
    <source>
        <dbReference type="SAM" id="MobiDB-lite"/>
    </source>
</evidence>
<keyword evidence="4" id="KW-1185">Reference proteome</keyword>
<proteinExistence type="predicted"/>
<evidence type="ECO:0000313" key="4">
    <source>
        <dbReference type="Proteomes" id="UP000017836"/>
    </source>
</evidence>
<keyword evidence="2" id="KW-0812">Transmembrane</keyword>
<sequence>MISGENPYPLPSTRRPQPIDEVENTRKVHQACRERCLVGFLSLPWLFISLLLLHRFPIREVQRTVDVFNDNDRFALCGSEELPQLGIVPHGPQLKIAYVKVQEIGYGCNQARLTGIPHDFAILSMKREPEEPILKGLRIWLIPTLLLGAVKAPLKYNTLIVDSDFLMRIH</sequence>